<comment type="caution">
    <text evidence="2">The sequence shown here is derived from an EMBL/GenBank/DDBJ whole genome shotgun (WGS) entry which is preliminary data.</text>
</comment>
<evidence type="ECO:0000256" key="1">
    <source>
        <dbReference type="SAM" id="SignalP"/>
    </source>
</evidence>
<reference evidence="3" key="1">
    <citation type="submission" date="2018-09" db="EMBL/GenBank/DDBJ databases">
        <authorList>
            <person name="Livingstone P.G."/>
            <person name="Whitworth D.E."/>
        </authorList>
    </citation>
    <scope>NUCLEOTIDE SEQUENCE [LARGE SCALE GENOMIC DNA]</scope>
    <source>
        <strain evidence="3">CA040B</strain>
    </source>
</reference>
<name>A0A3A8N692_9BACT</name>
<keyword evidence="1" id="KW-0732">Signal</keyword>
<feature type="signal peptide" evidence="1">
    <location>
        <begin position="1"/>
        <end position="21"/>
    </location>
</feature>
<gene>
    <name evidence="2" type="ORF">D7X12_24785</name>
</gene>
<dbReference type="AlphaFoldDB" id="A0A3A8N692"/>
<feature type="chain" id="PRO_5017418303" description="Lipoprotein" evidence="1">
    <location>
        <begin position="22"/>
        <end position="263"/>
    </location>
</feature>
<dbReference type="PROSITE" id="PS51257">
    <property type="entry name" value="PROKAR_LIPOPROTEIN"/>
    <property type="match status" value="1"/>
</dbReference>
<dbReference type="RefSeq" id="WP_120627750.1">
    <property type="nucleotide sequence ID" value="NZ_RAWG01000177.1"/>
</dbReference>
<dbReference type="EMBL" id="RAWG01000177">
    <property type="protein sequence ID" value="RKH39020.1"/>
    <property type="molecule type" value="Genomic_DNA"/>
</dbReference>
<evidence type="ECO:0000313" key="2">
    <source>
        <dbReference type="EMBL" id="RKH39020.1"/>
    </source>
</evidence>
<accession>A0A3A8N692</accession>
<dbReference type="Proteomes" id="UP000273405">
    <property type="component" value="Unassembled WGS sequence"/>
</dbReference>
<sequence length="263" mass="28937">MRFRLAALLSCWLLLCGCQSAGGGQTRREYKQAMDSGMSACRQNPAYCAEVAVSAGLRTTASAGASVAGALQVMDAVAKARVREIMETCANEAEFDVNLQHFGGQPPTKEQCEEVLKRDAAGNPVLTRAMKLGQEKHVAALRCVQLRLSVERPGGFSLEQRYRYDLETKVLELISKAAELELIRTGKTARLKGTLVPDVVIHSGNPLRAEVGYDFKFSCPVGKSSPWHDYPRGHPYRDYNQGRIYELSLQAPVFRVSPILGVY</sequence>
<proteinExistence type="predicted"/>
<dbReference type="OrthoDB" id="5501681at2"/>
<protein>
    <recommendedName>
        <fullName evidence="4">Lipoprotein</fullName>
    </recommendedName>
</protein>
<evidence type="ECO:0000313" key="3">
    <source>
        <dbReference type="Proteomes" id="UP000273405"/>
    </source>
</evidence>
<keyword evidence="3" id="KW-1185">Reference proteome</keyword>
<evidence type="ECO:0008006" key="4">
    <source>
        <dbReference type="Google" id="ProtNLM"/>
    </source>
</evidence>
<organism evidence="2 3">
    <name type="scientific">Corallococcus sicarius</name>
    <dbReference type="NCBI Taxonomy" id="2316726"/>
    <lineage>
        <taxon>Bacteria</taxon>
        <taxon>Pseudomonadati</taxon>
        <taxon>Myxococcota</taxon>
        <taxon>Myxococcia</taxon>
        <taxon>Myxococcales</taxon>
        <taxon>Cystobacterineae</taxon>
        <taxon>Myxococcaceae</taxon>
        <taxon>Corallococcus</taxon>
    </lineage>
</organism>